<dbReference type="AlphaFoldDB" id="A0A1I8ECM7"/>
<feature type="region of interest" description="Disordered" evidence="1">
    <location>
        <begin position="227"/>
        <end position="246"/>
    </location>
</feature>
<sequence length="313" mass="35727">FCYPVCFNSESFILCCDKIWFLILQLTEGTNPNMALDDDDQTNWNKENIPLNEGKATCWQISQNVMQEIKQEVTRQVLAELTIKNSDESDETDGDEDNDQQSSDIYQSSFPARRSDYFSQVFDFHFKNFLVNIFSYRIFFSDFQDNESSANGSKQEQTRIVRQYQCCADDASSKDFHSIKSGDHITVKKWRNHFAPVKTGHSLERCCRNLFNQNGNRCNNTEDLNAEAPKKRGRTAISKGSNNEKRSCEGLDEFITPPLCTIPGIELECKLEECDPKTLSKIILPKVSISSGLSCEMQVQNEQFGGKVDFGND</sequence>
<name>A0A1I8ECM7_WUCBA</name>
<evidence type="ECO:0000313" key="2">
    <source>
        <dbReference type="WBParaSite" id="maker-PairedContig_1444-snap-gene-0.17-mRNA-1"/>
    </source>
</evidence>
<accession>A0A1I8ECM7</accession>
<protein>
    <submittedName>
        <fullName evidence="2">Uncharacterized protein</fullName>
    </submittedName>
</protein>
<feature type="compositionally biased region" description="Acidic residues" evidence="1">
    <location>
        <begin position="88"/>
        <end position="99"/>
    </location>
</feature>
<feature type="region of interest" description="Disordered" evidence="1">
    <location>
        <begin position="84"/>
        <end position="103"/>
    </location>
</feature>
<dbReference type="WBParaSite" id="maker-PairedContig_1444-snap-gene-0.17-mRNA-1">
    <property type="protein sequence ID" value="maker-PairedContig_1444-snap-gene-0.17-mRNA-1"/>
    <property type="gene ID" value="maker-PairedContig_1444-snap-gene-0.17"/>
</dbReference>
<reference evidence="2" key="1">
    <citation type="submission" date="2016-11" db="UniProtKB">
        <authorList>
            <consortium name="WormBaseParasite"/>
        </authorList>
    </citation>
    <scope>IDENTIFICATION</scope>
    <source>
        <strain evidence="2">pt0022</strain>
    </source>
</reference>
<organism evidence="2">
    <name type="scientific">Wuchereria bancrofti</name>
    <dbReference type="NCBI Taxonomy" id="6293"/>
    <lineage>
        <taxon>Eukaryota</taxon>
        <taxon>Metazoa</taxon>
        <taxon>Ecdysozoa</taxon>
        <taxon>Nematoda</taxon>
        <taxon>Chromadorea</taxon>
        <taxon>Rhabditida</taxon>
        <taxon>Spirurina</taxon>
        <taxon>Spiruromorpha</taxon>
        <taxon>Filarioidea</taxon>
        <taxon>Onchocercidae</taxon>
        <taxon>Wuchereria</taxon>
    </lineage>
</organism>
<evidence type="ECO:0000256" key="1">
    <source>
        <dbReference type="SAM" id="MobiDB-lite"/>
    </source>
</evidence>
<proteinExistence type="predicted"/>